<feature type="compositionally biased region" description="Basic and acidic residues" evidence="1">
    <location>
        <begin position="344"/>
        <end position="357"/>
    </location>
</feature>
<evidence type="ECO:0000256" key="1">
    <source>
        <dbReference type="SAM" id="MobiDB-lite"/>
    </source>
</evidence>
<feature type="compositionally biased region" description="Basic and acidic residues" evidence="1">
    <location>
        <begin position="326"/>
        <end position="338"/>
    </location>
</feature>
<sequence length="484" mass="52102">MSSFPTVVIVHDAWLTPEHYATLIDELTSDGFPVACPHLPTGGENAGFNDDCSFIHSLVFDLACEGHPILILAHGYGAFVATEVAHDLSWKNEAKKGQQRLAGGVVGLIFLASFLPSYGHKWVDSFGGEWPDFIPLKDGKVTLVHPEALFNSLGNMQRMHWITHLGPFNAKVGDIVITAPVPAWIQTQTTYVVCEQDLLCDKDLALKNLDNARRVNPTAKIDTEVLQLDHNPFLADSKAISHIVTAAAVKAKDLIGPDTSGDTDGANDACPASNWGAPTKDSVLAQPKCRGHVCDRVPEQQPKSPRRVGQAFDSRDTHIPLSADADDQKPAGDADVGKATDGADDPKDVSLPRRVKTEPAPTRKTKPEKEEISVQSQEYVESVSDDDGKKCPCKDGQCQGCDCEAERIPGCKCRKADDGEGEEDVEGEGRDPYRSWDSGLADYGDDSEKNSVSTTGRSETAKSDPGTLGRYTGGAALDRSATAL</sequence>
<evidence type="ECO:0000313" key="3">
    <source>
        <dbReference type="EMBL" id="KAF2395967.1"/>
    </source>
</evidence>
<dbReference type="Pfam" id="PF12697">
    <property type="entry name" value="Abhydrolase_6"/>
    <property type="match status" value="1"/>
</dbReference>
<organism evidence="3 4">
    <name type="scientific">Trichodelitschia bisporula</name>
    <dbReference type="NCBI Taxonomy" id="703511"/>
    <lineage>
        <taxon>Eukaryota</taxon>
        <taxon>Fungi</taxon>
        <taxon>Dikarya</taxon>
        <taxon>Ascomycota</taxon>
        <taxon>Pezizomycotina</taxon>
        <taxon>Dothideomycetes</taxon>
        <taxon>Dothideomycetes incertae sedis</taxon>
        <taxon>Phaeotrichales</taxon>
        <taxon>Phaeotrichaceae</taxon>
        <taxon>Trichodelitschia</taxon>
    </lineage>
</organism>
<keyword evidence="4" id="KW-1185">Reference proteome</keyword>
<dbReference type="OrthoDB" id="3890055at2759"/>
<evidence type="ECO:0000313" key="4">
    <source>
        <dbReference type="Proteomes" id="UP000799640"/>
    </source>
</evidence>
<dbReference type="Gene3D" id="3.40.50.1820">
    <property type="entry name" value="alpha/beta hydrolase"/>
    <property type="match status" value="1"/>
</dbReference>
<feature type="compositionally biased region" description="Low complexity" evidence="1">
    <location>
        <begin position="373"/>
        <end position="382"/>
    </location>
</feature>
<reference evidence="3" key="1">
    <citation type="journal article" date="2020" name="Stud. Mycol.">
        <title>101 Dothideomycetes genomes: a test case for predicting lifestyles and emergence of pathogens.</title>
        <authorList>
            <person name="Haridas S."/>
            <person name="Albert R."/>
            <person name="Binder M."/>
            <person name="Bloem J."/>
            <person name="Labutti K."/>
            <person name="Salamov A."/>
            <person name="Andreopoulos B."/>
            <person name="Baker S."/>
            <person name="Barry K."/>
            <person name="Bills G."/>
            <person name="Bluhm B."/>
            <person name="Cannon C."/>
            <person name="Castanera R."/>
            <person name="Culley D."/>
            <person name="Daum C."/>
            <person name="Ezra D."/>
            <person name="Gonzalez J."/>
            <person name="Henrissat B."/>
            <person name="Kuo A."/>
            <person name="Liang C."/>
            <person name="Lipzen A."/>
            <person name="Lutzoni F."/>
            <person name="Magnuson J."/>
            <person name="Mondo S."/>
            <person name="Nolan M."/>
            <person name="Ohm R."/>
            <person name="Pangilinan J."/>
            <person name="Park H.-J."/>
            <person name="Ramirez L."/>
            <person name="Alfaro M."/>
            <person name="Sun H."/>
            <person name="Tritt A."/>
            <person name="Yoshinaga Y."/>
            <person name="Zwiers L.-H."/>
            <person name="Turgeon B."/>
            <person name="Goodwin S."/>
            <person name="Spatafora J."/>
            <person name="Crous P."/>
            <person name="Grigoriev I."/>
        </authorList>
    </citation>
    <scope>NUCLEOTIDE SEQUENCE</scope>
    <source>
        <strain evidence="3">CBS 262.69</strain>
    </source>
</reference>
<dbReference type="InterPro" id="IPR029058">
    <property type="entry name" value="AB_hydrolase_fold"/>
</dbReference>
<evidence type="ECO:0000259" key="2">
    <source>
        <dbReference type="Pfam" id="PF12697"/>
    </source>
</evidence>
<dbReference type="Proteomes" id="UP000799640">
    <property type="component" value="Unassembled WGS sequence"/>
</dbReference>
<feature type="domain" description="AB hydrolase-1" evidence="2">
    <location>
        <begin position="7"/>
        <end position="236"/>
    </location>
</feature>
<dbReference type="SUPFAM" id="SSF53474">
    <property type="entry name" value="alpha/beta-Hydrolases"/>
    <property type="match status" value="1"/>
</dbReference>
<protein>
    <recommendedName>
        <fullName evidence="2">AB hydrolase-1 domain-containing protein</fullName>
    </recommendedName>
</protein>
<name>A0A6G1HJE7_9PEZI</name>
<dbReference type="PANTHER" id="PTHR37017:SF11">
    <property type="entry name" value="ESTERASE_LIPASE_THIOESTERASE DOMAIN-CONTAINING PROTEIN"/>
    <property type="match status" value="1"/>
</dbReference>
<feature type="region of interest" description="Disordered" evidence="1">
    <location>
        <begin position="320"/>
        <end position="392"/>
    </location>
</feature>
<gene>
    <name evidence="3" type="ORF">EJ06DRAFT_560225</name>
</gene>
<accession>A0A6G1HJE7</accession>
<feature type="region of interest" description="Disordered" evidence="1">
    <location>
        <begin position="412"/>
        <end position="484"/>
    </location>
</feature>
<proteinExistence type="predicted"/>
<dbReference type="EMBL" id="ML996709">
    <property type="protein sequence ID" value="KAF2395967.1"/>
    <property type="molecule type" value="Genomic_DNA"/>
</dbReference>
<dbReference type="InterPro" id="IPR000073">
    <property type="entry name" value="AB_hydrolase_1"/>
</dbReference>
<dbReference type="AlphaFoldDB" id="A0A6G1HJE7"/>
<dbReference type="InterPro" id="IPR052897">
    <property type="entry name" value="Sec-Metab_Biosynth_Hydrolase"/>
</dbReference>
<dbReference type="PANTHER" id="PTHR37017">
    <property type="entry name" value="AB HYDROLASE-1 DOMAIN-CONTAINING PROTEIN-RELATED"/>
    <property type="match status" value="1"/>
</dbReference>